<feature type="region of interest" description="Disordered" evidence="3">
    <location>
        <begin position="1"/>
        <end position="26"/>
    </location>
</feature>
<name>A0A060QKB0_9PROT</name>
<dbReference type="InterPro" id="IPR038673">
    <property type="entry name" value="OprB_sf"/>
</dbReference>
<sequence length="506" mass="55297">MMSRTELIPHTPSSPSGACPSAGHKRRPARRWRASLALSLTLACGAVSATQVHAQAQTAKTLESDDYVAMGFPIAGQGAVPIGPLVPSLYGNPHLLGDWGGAQSWMQKRGIFLNIALNEEYMGNLTGGRTRDNVFAGQVAAELDIDWQKLAGFKGFWTHMLVVNGHGRNFSYSLGDYVSNPEQIYGARGNVVAHLVSMYADKTFLHDRVILSAGVIPTGTFFDFDALACNFMNVSVCGNFAPGKYAPGGRDWPSANIGAVLRVRPTERTYLMGGLFAVSPHAFNGGVSGWALAQDGLGKLSSQFEAGWDPAFGKDKLLGHYKVGFYYDNSRYPHLYEDRYGGSYQASGLGARQQSGMWSSWFMFDQMLMRSGKGLADGLIVIGGVGYAQGNVVAMRDHEWIGLLQSGTPWHRPLDQIGVMFQHMNMSRSVRLQQESSVALGLPFVSNQWGNVYGVQNWEQVWEAFYSVHLARATALQFDFQYLQHPGATTTFNDAAVIGGQFTTNF</sequence>
<reference evidence="4 5" key="1">
    <citation type="journal article" date="2014" name="Genome Biol. Evol.">
        <title>Acetic acid bacteria genomes reveal functional traits for adaptation to life in insect guts.</title>
        <authorList>
            <person name="Chouaia B."/>
            <person name="Gaiarsa S."/>
            <person name="Crotti E."/>
            <person name="Comandatore F."/>
            <person name="Degli Esposti M."/>
            <person name="Ricci I."/>
            <person name="Alma A."/>
            <person name="Favia G."/>
            <person name="Bandi C."/>
            <person name="Daffonchio D."/>
        </authorList>
    </citation>
    <scope>NUCLEOTIDE SEQUENCE [LARGE SCALE GENOMIC DNA]</scope>
    <source>
        <strain evidence="4 5">SF2.1</strain>
    </source>
</reference>
<evidence type="ECO:0000256" key="2">
    <source>
        <dbReference type="RuleBase" id="RU363072"/>
    </source>
</evidence>
<dbReference type="eggNOG" id="COG3659">
    <property type="taxonomic scope" value="Bacteria"/>
</dbReference>
<dbReference type="InterPro" id="IPR052932">
    <property type="entry name" value="OprB_Porin"/>
</dbReference>
<evidence type="ECO:0000313" key="4">
    <source>
        <dbReference type="EMBL" id="CDG41223.1"/>
    </source>
</evidence>
<evidence type="ECO:0000256" key="3">
    <source>
        <dbReference type="SAM" id="MobiDB-lite"/>
    </source>
</evidence>
<dbReference type="GO" id="GO:0015288">
    <property type="term" value="F:porin activity"/>
    <property type="evidence" value="ECO:0007669"/>
    <property type="project" value="InterPro"/>
</dbReference>
<dbReference type="EMBL" id="CBLX010000027">
    <property type="protein sequence ID" value="CDG41223.1"/>
    <property type="molecule type" value="Genomic_DNA"/>
</dbReference>
<dbReference type="AlphaFoldDB" id="A0A060QKB0"/>
<comment type="similarity">
    <text evidence="1 2">Belongs to the OprB family.</text>
</comment>
<accession>A0A060QKB0</accession>
<protein>
    <submittedName>
        <fullName evidence="4">Carbohydrate-selective porin</fullName>
    </submittedName>
</protein>
<dbReference type="GO" id="GO:0016020">
    <property type="term" value="C:membrane"/>
    <property type="evidence" value="ECO:0007669"/>
    <property type="project" value="InterPro"/>
</dbReference>
<comment type="caution">
    <text evidence="4">The sequence shown here is derived from an EMBL/GenBank/DDBJ whole genome shotgun (WGS) entry which is preliminary data.</text>
</comment>
<dbReference type="InterPro" id="IPR007049">
    <property type="entry name" value="Carb-sel_porin_OprB"/>
</dbReference>
<dbReference type="Gene3D" id="2.40.160.180">
    <property type="entry name" value="Carbohydrate-selective porin OprB"/>
    <property type="match status" value="1"/>
</dbReference>
<reference evidence="4 5" key="2">
    <citation type="journal article" date="2014" name="PLoS ONE">
        <title>Evolution of mitochondria reconstructed from the energy metabolism of living bacteria.</title>
        <authorList>
            <person name="Degli Esposti M."/>
            <person name="Chouaia B."/>
            <person name="Comandatore F."/>
            <person name="Crotti E."/>
            <person name="Sassera D."/>
            <person name="Lievens P.M."/>
            <person name="Daffonchio D."/>
            <person name="Bandi C."/>
        </authorList>
    </citation>
    <scope>NUCLEOTIDE SEQUENCE [LARGE SCALE GENOMIC DNA]</scope>
    <source>
        <strain evidence="4 5">SF2.1</strain>
    </source>
</reference>
<dbReference type="GO" id="GO:0008643">
    <property type="term" value="P:carbohydrate transport"/>
    <property type="evidence" value="ECO:0007669"/>
    <property type="project" value="InterPro"/>
</dbReference>
<feature type="compositionally biased region" description="Low complexity" evidence="3">
    <location>
        <begin position="13"/>
        <end position="22"/>
    </location>
</feature>
<proteinExistence type="inferred from homology"/>
<evidence type="ECO:0000256" key="1">
    <source>
        <dbReference type="ARBA" id="ARBA00008769"/>
    </source>
</evidence>
<dbReference type="PANTHER" id="PTHR37944">
    <property type="entry name" value="PORIN B"/>
    <property type="match status" value="1"/>
</dbReference>
<dbReference type="Proteomes" id="UP000027583">
    <property type="component" value="Unassembled WGS sequence"/>
</dbReference>
<gene>
    <name evidence="4" type="ORF">ASAP_3178</name>
</gene>
<evidence type="ECO:0000313" key="5">
    <source>
        <dbReference type="Proteomes" id="UP000027583"/>
    </source>
</evidence>
<organism evidence="4 5">
    <name type="scientific">Asaia bogorensis</name>
    <dbReference type="NCBI Taxonomy" id="91915"/>
    <lineage>
        <taxon>Bacteria</taxon>
        <taxon>Pseudomonadati</taxon>
        <taxon>Pseudomonadota</taxon>
        <taxon>Alphaproteobacteria</taxon>
        <taxon>Acetobacterales</taxon>
        <taxon>Acetobacteraceae</taxon>
        <taxon>Asaia</taxon>
    </lineage>
</organism>
<dbReference type="Pfam" id="PF04966">
    <property type="entry name" value="OprB"/>
    <property type="match status" value="1"/>
</dbReference>
<dbReference type="PANTHER" id="PTHR37944:SF1">
    <property type="entry name" value="PORIN B"/>
    <property type="match status" value="1"/>
</dbReference>